<accession>A0A845DQH7</accession>
<evidence type="ECO:0000313" key="4">
    <source>
        <dbReference type="Proteomes" id="UP000460949"/>
    </source>
</evidence>
<keyword evidence="2" id="KW-0472">Membrane</keyword>
<feature type="region of interest" description="Disordered" evidence="1">
    <location>
        <begin position="27"/>
        <end position="55"/>
    </location>
</feature>
<organism evidence="3 4">
    <name type="scientific">Halobacillus litoralis</name>
    <dbReference type="NCBI Taxonomy" id="45668"/>
    <lineage>
        <taxon>Bacteria</taxon>
        <taxon>Bacillati</taxon>
        <taxon>Bacillota</taxon>
        <taxon>Bacilli</taxon>
        <taxon>Bacillales</taxon>
        <taxon>Bacillaceae</taxon>
        <taxon>Halobacillus</taxon>
    </lineage>
</organism>
<gene>
    <name evidence="3" type="ORF">GLW04_01950</name>
</gene>
<name>A0A845DQH7_9BACI</name>
<evidence type="ECO:0000256" key="1">
    <source>
        <dbReference type="SAM" id="MobiDB-lite"/>
    </source>
</evidence>
<dbReference type="OrthoDB" id="9909191at2"/>
<sequence>MIENLLWGGTLLLVVMLMVFVDIKREGHHRSHPSRLQIPEDQPEQDPIRKGSIRH</sequence>
<feature type="transmembrane region" description="Helical" evidence="2">
    <location>
        <begin position="6"/>
        <end position="23"/>
    </location>
</feature>
<dbReference type="EMBL" id="WMET01000001">
    <property type="protein sequence ID" value="MYL18632.1"/>
    <property type="molecule type" value="Genomic_DNA"/>
</dbReference>
<protein>
    <submittedName>
        <fullName evidence="3">Uncharacterized protein</fullName>
    </submittedName>
</protein>
<dbReference type="RefSeq" id="WP_160835089.1">
    <property type="nucleotide sequence ID" value="NZ_JAIVAK010000008.1"/>
</dbReference>
<keyword evidence="2" id="KW-0812">Transmembrane</keyword>
<dbReference type="AlphaFoldDB" id="A0A845DQH7"/>
<keyword evidence="2" id="KW-1133">Transmembrane helix</keyword>
<evidence type="ECO:0000256" key="2">
    <source>
        <dbReference type="SAM" id="Phobius"/>
    </source>
</evidence>
<proteinExistence type="predicted"/>
<reference evidence="3 4" key="1">
    <citation type="submission" date="2019-11" db="EMBL/GenBank/DDBJ databases">
        <title>Genome sequences of 17 halophilic strains isolated from different environments.</title>
        <authorList>
            <person name="Furrow R.E."/>
        </authorList>
    </citation>
    <scope>NUCLEOTIDE SEQUENCE [LARGE SCALE GENOMIC DNA]</scope>
    <source>
        <strain evidence="3 4">22511_23_Filter</strain>
    </source>
</reference>
<comment type="caution">
    <text evidence="3">The sequence shown here is derived from an EMBL/GenBank/DDBJ whole genome shotgun (WGS) entry which is preliminary data.</text>
</comment>
<evidence type="ECO:0000313" key="3">
    <source>
        <dbReference type="EMBL" id="MYL18632.1"/>
    </source>
</evidence>
<dbReference type="Proteomes" id="UP000460949">
    <property type="component" value="Unassembled WGS sequence"/>
</dbReference>